<evidence type="ECO:0000313" key="3">
    <source>
        <dbReference type="EMBL" id="JAS33714.1"/>
    </source>
</evidence>
<comment type="caution">
    <text evidence="1">Lacks conserved residue(s) required for the propagation of feature annotation.</text>
</comment>
<evidence type="ECO:0000256" key="1">
    <source>
        <dbReference type="PROSITE-ProRule" id="PRU00076"/>
    </source>
</evidence>
<feature type="domain" description="EGF-like" evidence="2">
    <location>
        <begin position="207"/>
        <end position="238"/>
    </location>
</feature>
<dbReference type="InterPro" id="IPR000742">
    <property type="entry name" value="EGF"/>
</dbReference>
<feature type="non-terminal residue" evidence="3">
    <location>
        <position position="238"/>
    </location>
</feature>
<dbReference type="SUPFAM" id="SSF57196">
    <property type="entry name" value="EGF/Laminin"/>
    <property type="match status" value="1"/>
</dbReference>
<feature type="disulfide bond" evidence="1">
    <location>
        <begin position="165"/>
        <end position="175"/>
    </location>
</feature>
<protein>
    <recommendedName>
        <fullName evidence="2">EGF-like domain-containing protein</fullName>
    </recommendedName>
</protein>
<dbReference type="PANTHER" id="PTHR24044">
    <property type="entry name" value="NOTCH LIGAND FAMILY MEMBER"/>
    <property type="match status" value="1"/>
</dbReference>
<dbReference type="PANTHER" id="PTHR24044:SF420">
    <property type="entry name" value="DELTA AND NOTCH-LIKE EPIDERMAL GROWTH FACTOR-RELATED RECEPTOR ISOFORM X1"/>
    <property type="match status" value="1"/>
</dbReference>
<dbReference type="InterPro" id="IPR050906">
    <property type="entry name" value="Notch_signaling"/>
</dbReference>
<keyword evidence="1" id="KW-0245">EGF-like domain</keyword>
<proteinExistence type="predicted"/>
<dbReference type="AlphaFoldDB" id="A0A1B6E781"/>
<dbReference type="PROSITE" id="PS00022">
    <property type="entry name" value="EGF_1"/>
    <property type="match status" value="1"/>
</dbReference>
<dbReference type="EMBL" id="GEDC01003584">
    <property type="protein sequence ID" value="JAS33714.1"/>
    <property type="molecule type" value="Transcribed_RNA"/>
</dbReference>
<evidence type="ECO:0000259" key="2">
    <source>
        <dbReference type="PROSITE" id="PS50026"/>
    </source>
</evidence>
<dbReference type="PROSITE" id="PS50026">
    <property type="entry name" value="EGF_3"/>
    <property type="match status" value="2"/>
</dbReference>
<dbReference type="GO" id="GO:0005112">
    <property type="term" value="F:Notch binding"/>
    <property type="evidence" value="ECO:0007669"/>
    <property type="project" value="TreeGrafter"/>
</dbReference>
<feature type="disulfide bond" evidence="1">
    <location>
        <begin position="211"/>
        <end position="221"/>
    </location>
</feature>
<organism evidence="3">
    <name type="scientific">Clastoptera arizonana</name>
    <name type="common">Arizona spittle bug</name>
    <dbReference type="NCBI Taxonomy" id="38151"/>
    <lineage>
        <taxon>Eukaryota</taxon>
        <taxon>Metazoa</taxon>
        <taxon>Ecdysozoa</taxon>
        <taxon>Arthropoda</taxon>
        <taxon>Hexapoda</taxon>
        <taxon>Insecta</taxon>
        <taxon>Pterygota</taxon>
        <taxon>Neoptera</taxon>
        <taxon>Paraneoptera</taxon>
        <taxon>Hemiptera</taxon>
        <taxon>Auchenorrhyncha</taxon>
        <taxon>Cercopoidea</taxon>
        <taxon>Clastopteridae</taxon>
        <taxon>Clastoptera</taxon>
    </lineage>
</organism>
<dbReference type="Gene3D" id="2.120.10.30">
    <property type="entry name" value="TolB, C-terminal domain"/>
    <property type="match status" value="1"/>
</dbReference>
<accession>A0A1B6E781</accession>
<gene>
    <name evidence="3" type="ORF">g.33629</name>
</gene>
<dbReference type="SMART" id="SM00181">
    <property type="entry name" value="EGF"/>
    <property type="match status" value="4"/>
</dbReference>
<feature type="domain" description="EGF-like" evidence="2">
    <location>
        <begin position="161"/>
        <end position="205"/>
    </location>
</feature>
<feature type="non-terminal residue" evidence="3">
    <location>
        <position position="1"/>
    </location>
</feature>
<name>A0A1B6E781_9HEMI</name>
<feature type="disulfide bond" evidence="1">
    <location>
        <begin position="195"/>
        <end position="204"/>
    </location>
</feature>
<dbReference type="Gene3D" id="2.10.25.10">
    <property type="entry name" value="Laminin"/>
    <property type="match status" value="2"/>
</dbReference>
<reference evidence="3" key="1">
    <citation type="submission" date="2015-12" db="EMBL/GenBank/DDBJ databases">
        <title>De novo transcriptome assembly of four potential Pierce s Disease insect vectors from Arizona vineyards.</title>
        <authorList>
            <person name="Tassone E.E."/>
        </authorList>
    </citation>
    <scope>NUCLEOTIDE SEQUENCE</scope>
</reference>
<sequence>GLDREVVHKFEHGPKPYQLDVFENSVFVTIQKTHDVLRINKLGLGNVEFVAQGLNRVSDIVIIQKYKQENLTNPCNTTKQFRNPSASCHKSALCVISKGGNGFSCICPDGLVPEKANATGNEVVCGIEKNCPLKCHSGECVLSDVGPYCKCPFMYRGIHCEHYICSQHCKNKGMCFPDLLSPRLESSPPPLKCNCQPQWTGERCEIPVFVCRGLCLNGGTCTEPRPGLGQCTCRPGFT</sequence>
<keyword evidence="1" id="KW-1015">Disulfide bond</keyword>
<dbReference type="InterPro" id="IPR011042">
    <property type="entry name" value="6-blade_b-propeller_TolB-like"/>
</dbReference>